<gene>
    <name evidence="10" type="ORF">NESM_000774300</name>
</gene>
<evidence type="ECO:0000256" key="5">
    <source>
        <dbReference type="ARBA" id="ARBA00022737"/>
    </source>
</evidence>
<dbReference type="PROSITE" id="PS50293">
    <property type="entry name" value="TPR_REGION"/>
    <property type="match status" value="1"/>
</dbReference>
<dbReference type="GO" id="GO:0005829">
    <property type="term" value="C:cytosol"/>
    <property type="evidence" value="ECO:0007669"/>
    <property type="project" value="TreeGrafter"/>
</dbReference>
<organism evidence="10 11">
    <name type="scientific">Novymonas esmeraldas</name>
    <dbReference type="NCBI Taxonomy" id="1808958"/>
    <lineage>
        <taxon>Eukaryota</taxon>
        <taxon>Discoba</taxon>
        <taxon>Euglenozoa</taxon>
        <taxon>Kinetoplastea</taxon>
        <taxon>Metakinetoplastina</taxon>
        <taxon>Trypanosomatida</taxon>
        <taxon>Trypanosomatidae</taxon>
        <taxon>Novymonas</taxon>
    </lineage>
</organism>
<evidence type="ECO:0000256" key="3">
    <source>
        <dbReference type="ARBA" id="ARBA00005348"/>
    </source>
</evidence>
<feature type="repeat" description="TPR" evidence="8">
    <location>
        <begin position="484"/>
        <end position="517"/>
    </location>
</feature>
<keyword evidence="4" id="KW-0963">Cytoplasm</keyword>
<dbReference type="Gene3D" id="1.25.40.10">
    <property type="entry name" value="Tetratricopeptide repeat domain"/>
    <property type="match status" value="1"/>
</dbReference>
<protein>
    <submittedName>
        <fullName evidence="10">Peroxisome targeting signal 1 receptor</fullName>
    </submittedName>
</protein>
<keyword evidence="11" id="KW-1185">Reference proteome</keyword>
<evidence type="ECO:0000256" key="4">
    <source>
        <dbReference type="ARBA" id="ARBA00022490"/>
    </source>
</evidence>
<dbReference type="Proteomes" id="UP001430356">
    <property type="component" value="Unassembled WGS sequence"/>
</dbReference>
<accession>A0AAW0EYH1</accession>
<sequence>MDCNTGMQLGQQFSKDAMMMHGGVPMGGAMSEQDALMANTQATPANPMMAAQWAQNFQQQQAMQAMLQQHEMEQAFQSSPQHQHQQQQHAAAIAQGGQVFAMAGPQQQQQQQQFMAQQQHASMMNAAMMSQGMMAANMGFGMMMPRTQYQPSSNLSALQPKQQASVNLASATQDSAWADQLGQQQWGTDYSTAQTFSAPGTENQSVETRMKESEFYKFMDQVKNKEVLIDEEKGELVQGPGPEVAAPEDAAYLQNWAAMEGMNMPESVFHPPPPASAMAAQAGPTDADADAYVRDMDMAENDAEDWAQEYAEMQERLQKATNSTDYPFEPNNPYMFHETPFSEGMEMLSLGNLAEAALAFEAVCQKDNTNEKAWQVLGTTQAENEKDGLAIIALNNARKLNPGNLDVHSALSVSHTNEHNVDAAMDSLKAWLVNNPEYEQLASITVPPDAELDVQDNFFFADPSRMREARTLYDAAIEMNPSDSRLFTNLGVLHSVAHEFDAAAECFRKAVALHPEDPKMWNKLGATLANGGHPEQALEAYNRALDINPGYVRAMYNMAVAHSNMSQYRLATRQVVKAIASQQGGTSPSGEGSRMATRGMWDLLRMTLNLMDRDDLVQLTYNENLEPFVKEFGLEGHV</sequence>
<dbReference type="GO" id="GO:0005778">
    <property type="term" value="C:peroxisomal membrane"/>
    <property type="evidence" value="ECO:0007669"/>
    <property type="project" value="TreeGrafter"/>
</dbReference>
<comment type="subcellular location">
    <subcellularLocation>
        <location evidence="2">Cytoplasm</location>
    </subcellularLocation>
    <subcellularLocation>
        <location evidence="1">Peroxisome</location>
    </subcellularLocation>
</comment>
<evidence type="ECO:0000256" key="9">
    <source>
        <dbReference type="SAM" id="Coils"/>
    </source>
</evidence>
<proteinExistence type="inferred from homology"/>
<dbReference type="InterPro" id="IPR019734">
    <property type="entry name" value="TPR_rpt"/>
</dbReference>
<dbReference type="PANTHER" id="PTHR10130">
    <property type="entry name" value="PEROXISOMAL TARGETING SIGNAL 1 RECEPTOR PEX5"/>
    <property type="match status" value="1"/>
</dbReference>
<dbReference type="PANTHER" id="PTHR10130:SF0">
    <property type="entry name" value="GH08708P"/>
    <property type="match status" value="1"/>
</dbReference>
<feature type="repeat" description="TPR" evidence="8">
    <location>
        <begin position="518"/>
        <end position="551"/>
    </location>
</feature>
<dbReference type="InterPro" id="IPR011990">
    <property type="entry name" value="TPR-like_helical_dom_sf"/>
</dbReference>
<dbReference type="AlphaFoldDB" id="A0AAW0EYH1"/>
<evidence type="ECO:0000256" key="6">
    <source>
        <dbReference type="ARBA" id="ARBA00022803"/>
    </source>
</evidence>
<comment type="caution">
    <text evidence="10">The sequence shown here is derived from an EMBL/GenBank/DDBJ whole genome shotgun (WGS) entry which is preliminary data.</text>
</comment>
<dbReference type="InterPro" id="IPR024111">
    <property type="entry name" value="PEX5/PEX5L"/>
</dbReference>
<name>A0AAW0EYH1_9TRYP</name>
<evidence type="ECO:0000313" key="10">
    <source>
        <dbReference type="EMBL" id="KAK7198176.1"/>
    </source>
</evidence>
<dbReference type="PROSITE" id="PS50005">
    <property type="entry name" value="TPR"/>
    <property type="match status" value="2"/>
</dbReference>
<evidence type="ECO:0000256" key="1">
    <source>
        <dbReference type="ARBA" id="ARBA00004275"/>
    </source>
</evidence>
<feature type="coiled-coil region" evidence="9">
    <location>
        <begin position="289"/>
        <end position="323"/>
    </location>
</feature>
<dbReference type="GO" id="GO:0016560">
    <property type="term" value="P:protein import into peroxisome matrix, docking"/>
    <property type="evidence" value="ECO:0007669"/>
    <property type="project" value="TreeGrafter"/>
</dbReference>
<evidence type="ECO:0000256" key="8">
    <source>
        <dbReference type="PROSITE-ProRule" id="PRU00339"/>
    </source>
</evidence>
<evidence type="ECO:0000256" key="7">
    <source>
        <dbReference type="ARBA" id="ARBA00023140"/>
    </source>
</evidence>
<dbReference type="SMART" id="SM00028">
    <property type="entry name" value="TPR"/>
    <property type="match status" value="4"/>
</dbReference>
<keyword evidence="6 8" id="KW-0802">TPR repeat</keyword>
<evidence type="ECO:0000313" key="11">
    <source>
        <dbReference type="Proteomes" id="UP001430356"/>
    </source>
</evidence>
<reference evidence="10 11" key="1">
    <citation type="journal article" date="2021" name="MBio">
        <title>A New Model Trypanosomatid, Novymonas esmeraldas: Genomic Perception of Its 'Candidatus Pandoraea novymonadis' Endosymbiont.</title>
        <authorList>
            <person name="Zakharova A."/>
            <person name="Saura A."/>
            <person name="Butenko A."/>
            <person name="Podesvova L."/>
            <person name="Warmusova S."/>
            <person name="Kostygov A.Y."/>
            <person name="Nenarokova A."/>
            <person name="Lukes J."/>
            <person name="Opperdoes F.R."/>
            <person name="Yurchenko V."/>
        </authorList>
    </citation>
    <scope>NUCLEOTIDE SEQUENCE [LARGE SCALE GENOMIC DNA]</scope>
    <source>
        <strain evidence="10 11">E262AT.01</strain>
    </source>
</reference>
<keyword evidence="10" id="KW-0675">Receptor</keyword>
<keyword evidence="7" id="KW-0576">Peroxisome</keyword>
<dbReference type="EMBL" id="JAECZO010000135">
    <property type="protein sequence ID" value="KAK7198176.1"/>
    <property type="molecule type" value="Genomic_DNA"/>
</dbReference>
<evidence type="ECO:0000256" key="2">
    <source>
        <dbReference type="ARBA" id="ARBA00004496"/>
    </source>
</evidence>
<keyword evidence="5" id="KW-0677">Repeat</keyword>
<dbReference type="GO" id="GO:0005052">
    <property type="term" value="F:peroxisome matrix targeting signal-1 binding"/>
    <property type="evidence" value="ECO:0007669"/>
    <property type="project" value="TreeGrafter"/>
</dbReference>
<dbReference type="SUPFAM" id="SSF48452">
    <property type="entry name" value="TPR-like"/>
    <property type="match status" value="1"/>
</dbReference>
<keyword evidence="9" id="KW-0175">Coiled coil</keyword>
<dbReference type="Pfam" id="PF13432">
    <property type="entry name" value="TPR_16"/>
    <property type="match status" value="1"/>
</dbReference>
<comment type="similarity">
    <text evidence="3">Belongs to the peroxisomal targeting signal receptor family.</text>
</comment>